<dbReference type="Pfam" id="PF01694">
    <property type="entry name" value="Rhomboid"/>
    <property type="match status" value="2"/>
</dbReference>
<evidence type="ECO:0000256" key="7">
    <source>
        <dbReference type="SAM" id="Phobius"/>
    </source>
</evidence>
<keyword evidence="6 7" id="KW-0472">Membrane</keyword>
<dbReference type="InterPro" id="IPR022764">
    <property type="entry name" value="Peptidase_S54_rhomboid_dom"/>
</dbReference>
<dbReference type="PANTHER" id="PTHR43731:SF14">
    <property type="entry name" value="PRESENILIN-ASSOCIATED RHOMBOID-LIKE PROTEIN, MITOCHONDRIAL"/>
    <property type="match status" value="1"/>
</dbReference>
<feature type="transmembrane region" description="Helical" evidence="7">
    <location>
        <begin position="200"/>
        <end position="221"/>
    </location>
</feature>
<feature type="transmembrane region" description="Helical" evidence="7">
    <location>
        <begin position="177"/>
        <end position="195"/>
    </location>
</feature>
<evidence type="ECO:0000256" key="1">
    <source>
        <dbReference type="ARBA" id="ARBA00004141"/>
    </source>
</evidence>
<dbReference type="Gene3D" id="1.20.1540.10">
    <property type="entry name" value="Rhomboid-like"/>
    <property type="match status" value="1"/>
</dbReference>
<feature type="transmembrane region" description="Helical" evidence="7">
    <location>
        <begin position="236"/>
        <end position="254"/>
    </location>
</feature>
<dbReference type="PANTHER" id="PTHR43731">
    <property type="entry name" value="RHOMBOID PROTEASE"/>
    <property type="match status" value="1"/>
</dbReference>
<feature type="domain" description="Peptidase S54 rhomboid" evidence="8">
    <location>
        <begin position="46"/>
        <end position="105"/>
    </location>
</feature>
<dbReference type="GO" id="GO:0008233">
    <property type="term" value="F:peptidase activity"/>
    <property type="evidence" value="ECO:0007669"/>
    <property type="project" value="UniProtKB-KW"/>
</dbReference>
<comment type="subcellular location">
    <subcellularLocation>
        <location evidence="1">Membrane</location>
        <topology evidence="1">Multi-pass membrane protein</topology>
    </subcellularLocation>
</comment>
<evidence type="ECO:0000313" key="9">
    <source>
        <dbReference type="EMBL" id="MBO0949584.1"/>
    </source>
</evidence>
<gene>
    <name evidence="9" type="ORF">J2I46_13390</name>
</gene>
<keyword evidence="4" id="KW-0378">Hydrolase</keyword>
<evidence type="ECO:0000256" key="4">
    <source>
        <dbReference type="ARBA" id="ARBA00022801"/>
    </source>
</evidence>
<keyword evidence="3 7" id="KW-0812">Transmembrane</keyword>
<dbReference type="RefSeq" id="WP_207329536.1">
    <property type="nucleotide sequence ID" value="NZ_JAFMYW010000003.1"/>
</dbReference>
<evidence type="ECO:0000256" key="6">
    <source>
        <dbReference type="ARBA" id="ARBA00023136"/>
    </source>
</evidence>
<dbReference type="InterPro" id="IPR050925">
    <property type="entry name" value="Rhomboid_protease_S54"/>
</dbReference>
<sequence>MFNITPTVRILLILNVGVYFLTSSLGAATVDRFALHSVLSDQFSPIQIITHLFMHAGFGHLFSNMLGLIIFGPLLEQFWGPRRFFTFYLLTGLGAAALYLGVNYYETAALVDGFNAYKANPTNGEFLGFINQYAPSIYDPLEPFIQKFDEAPTNPTYIEQGVRYIAGYVSELVGTPMVGASGAIFGIIMAFGLLFPNTELFMLFIPFPIKAKYLVGAYAIWEVYSGIYRAQSDNVAHFAHIGGMLFAYIIIKYWESQRKTFY</sequence>
<evidence type="ECO:0000256" key="2">
    <source>
        <dbReference type="ARBA" id="ARBA00009045"/>
    </source>
</evidence>
<accession>A0ABS3JHU2</accession>
<dbReference type="EMBL" id="JAFMYW010000003">
    <property type="protein sequence ID" value="MBO0949584.1"/>
    <property type="molecule type" value="Genomic_DNA"/>
</dbReference>
<name>A0ABS3JHU2_9BACT</name>
<keyword evidence="9" id="KW-0645">Protease</keyword>
<protein>
    <submittedName>
        <fullName evidence="9">Rhomboid family intramembrane serine protease</fullName>
    </submittedName>
</protein>
<dbReference type="SUPFAM" id="SSF144091">
    <property type="entry name" value="Rhomboid-like"/>
    <property type="match status" value="1"/>
</dbReference>
<feature type="domain" description="Peptidase S54 rhomboid" evidence="8">
    <location>
        <begin position="171"/>
        <end position="251"/>
    </location>
</feature>
<keyword evidence="5 7" id="KW-1133">Transmembrane helix</keyword>
<dbReference type="GO" id="GO:0006508">
    <property type="term" value="P:proteolysis"/>
    <property type="evidence" value="ECO:0007669"/>
    <property type="project" value="UniProtKB-KW"/>
</dbReference>
<evidence type="ECO:0000259" key="8">
    <source>
        <dbReference type="Pfam" id="PF01694"/>
    </source>
</evidence>
<dbReference type="Proteomes" id="UP000664628">
    <property type="component" value="Unassembled WGS sequence"/>
</dbReference>
<dbReference type="InterPro" id="IPR035952">
    <property type="entry name" value="Rhomboid-like_sf"/>
</dbReference>
<feature type="transmembrane region" description="Helical" evidence="7">
    <location>
        <begin position="48"/>
        <end position="72"/>
    </location>
</feature>
<proteinExistence type="inferred from homology"/>
<evidence type="ECO:0000313" key="10">
    <source>
        <dbReference type="Proteomes" id="UP000664628"/>
    </source>
</evidence>
<evidence type="ECO:0000256" key="3">
    <source>
        <dbReference type="ARBA" id="ARBA00022692"/>
    </source>
</evidence>
<organism evidence="9 10">
    <name type="scientific">Fibrella forsythiae</name>
    <dbReference type="NCBI Taxonomy" id="2817061"/>
    <lineage>
        <taxon>Bacteria</taxon>
        <taxon>Pseudomonadati</taxon>
        <taxon>Bacteroidota</taxon>
        <taxon>Cytophagia</taxon>
        <taxon>Cytophagales</taxon>
        <taxon>Spirosomataceae</taxon>
        <taxon>Fibrella</taxon>
    </lineage>
</organism>
<evidence type="ECO:0000256" key="5">
    <source>
        <dbReference type="ARBA" id="ARBA00022989"/>
    </source>
</evidence>
<feature type="transmembrane region" description="Helical" evidence="7">
    <location>
        <begin position="7"/>
        <end position="28"/>
    </location>
</feature>
<feature type="transmembrane region" description="Helical" evidence="7">
    <location>
        <begin position="84"/>
        <end position="105"/>
    </location>
</feature>
<reference evidence="9 10" key="1">
    <citation type="submission" date="2021-03" db="EMBL/GenBank/DDBJ databases">
        <title>Fibrella sp. HMF5405 genome sequencing and assembly.</title>
        <authorList>
            <person name="Kang H."/>
            <person name="Kim H."/>
            <person name="Bae S."/>
            <person name="Joh K."/>
        </authorList>
    </citation>
    <scope>NUCLEOTIDE SEQUENCE [LARGE SCALE GENOMIC DNA]</scope>
    <source>
        <strain evidence="9 10">HMF5405</strain>
    </source>
</reference>
<keyword evidence="10" id="KW-1185">Reference proteome</keyword>
<comment type="caution">
    <text evidence="9">The sequence shown here is derived from an EMBL/GenBank/DDBJ whole genome shotgun (WGS) entry which is preliminary data.</text>
</comment>
<comment type="similarity">
    <text evidence="2">Belongs to the peptidase S54 family.</text>
</comment>